<evidence type="ECO:0000256" key="3">
    <source>
        <dbReference type="SAM" id="MobiDB-lite"/>
    </source>
</evidence>
<dbReference type="PANTHER" id="PTHR11575">
    <property type="entry name" value="5'-NUCLEOTIDASE-RELATED"/>
    <property type="match status" value="1"/>
</dbReference>
<evidence type="ECO:0000256" key="2">
    <source>
        <dbReference type="RuleBase" id="RU362119"/>
    </source>
</evidence>
<dbReference type="InterPro" id="IPR036907">
    <property type="entry name" value="5'-Nucleotdase_C_sf"/>
</dbReference>
<evidence type="ECO:0000259" key="4">
    <source>
        <dbReference type="Pfam" id="PF00149"/>
    </source>
</evidence>
<dbReference type="GO" id="GO:0009166">
    <property type="term" value="P:nucleotide catabolic process"/>
    <property type="evidence" value="ECO:0007669"/>
    <property type="project" value="InterPro"/>
</dbReference>
<dbReference type="SUPFAM" id="SSF55816">
    <property type="entry name" value="5'-nucleotidase (syn. UDP-sugar hydrolase), C-terminal domain"/>
    <property type="match status" value="1"/>
</dbReference>
<dbReference type="SUPFAM" id="SSF56300">
    <property type="entry name" value="Metallo-dependent phosphatases"/>
    <property type="match status" value="1"/>
</dbReference>
<keyword evidence="1 2" id="KW-0732">Signal</keyword>
<protein>
    <submittedName>
        <fullName evidence="6">5'-nucleotidase C-terminal domain-containing protein</fullName>
    </submittedName>
</protein>
<feature type="region of interest" description="Disordered" evidence="3">
    <location>
        <begin position="364"/>
        <end position="384"/>
    </location>
</feature>
<dbReference type="Pfam" id="PF00149">
    <property type="entry name" value="Metallophos"/>
    <property type="match status" value="1"/>
</dbReference>
<feature type="chain" id="PRO_5043100523" evidence="2">
    <location>
        <begin position="36"/>
        <end position="625"/>
    </location>
</feature>
<dbReference type="AlphaFoldDB" id="A0AAU2VRS5"/>
<dbReference type="InterPro" id="IPR008334">
    <property type="entry name" value="5'-Nucleotdase_C"/>
</dbReference>
<name>A0AAU2VRS5_9ACTN</name>
<dbReference type="PANTHER" id="PTHR11575:SF24">
    <property type="entry name" value="5'-NUCLEOTIDASE"/>
    <property type="match status" value="1"/>
</dbReference>
<dbReference type="Pfam" id="PF02872">
    <property type="entry name" value="5_nucleotid_C"/>
    <property type="match status" value="1"/>
</dbReference>
<dbReference type="InterPro" id="IPR006179">
    <property type="entry name" value="5_nucleotidase/apyrase"/>
</dbReference>
<dbReference type="Gene3D" id="3.60.21.10">
    <property type="match status" value="1"/>
</dbReference>
<dbReference type="GO" id="GO:0008768">
    <property type="term" value="F:UDP-sugar diphosphatase activity"/>
    <property type="evidence" value="ECO:0007669"/>
    <property type="project" value="TreeGrafter"/>
</dbReference>
<dbReference type="GO" id="GO:0000166">
    <property type="term" value="F:nucleotide binding"/>
    <property type="evidence" value="ECO:0007669"/>
    <property type="project" value="UniProtKB-KW"/>
</dbReference>
<dbReference type="EMBL" id="CP108313">
    <property type="protein sequence ID" value="WTW69911.1"/>
    <property type="molecule type" value="Genomic_DNA"/>
</dbReference>
<keyword evidence="2" id="KW-0547">Nucleotide-binding</keyword>
<dbReference type="InterPro" id="IPR006311">
    <property type="entry name" value="TAT_signal"/>
</dbReference>
<feature type="signal peptide" evidence="2">
    <location>
        <begin position="1"/>
        <end position="35"/>
    </location>
</feature>
<evidence type="ECO:0000259" key="5">
    <source>
        <dbReference type="Pfam" id="PF02872"/>
    </source>
</evidence>
<dbReference type="GO" id="GO:0008253">
    <property type="term" value="F:5'-nucleotidase activity"/>
    <property type="evidence" value="ECO:0007669"/>
    <property type="project" value="TreeGrafter"/>
</dbReference>
<evidence type="ECO:0000313" key="6">
    <source>
        <dbReference type="EMBL" id="WTW69911.1"/>
    </source>
</evidence>
<dbReference type="FunFam" id="3.60.21.10:FF:000070">
    <property type="entry name" value="5`-nucleotidase family protein"/>
    <property type="match status" value="1"/>
</dbReference>
<dbReference type="PROSITE" id="PS51318">
    <property type="entry name" value="TAT"/>
    <property type="match status" value="1"/>
</dbReference>
<dbReference type="GO" id="GO:0030288">
    <property type="term" value="C:outer membrane-bounded periplasmic space"/>
    <property type="evidence" value="ECO:0007669"/>
    <property type="project" value="TreeGrafter"/>
</dbReference>
<sequence length="625" mass="64878">MSATPQKNRASRRVLAAAAGLATVGALVAAMPAGAQERGHGHGKDHGHHAPDRTVDVQLLSFNDLHGNLEPPAGSAGTVNETQADGTVKAVPAGGVEYLASSLRTARKGHPYSITAAGGDMVGASPLLSGLFHDEPTIEALNKIDLDVTSVGNHEFDEGATELARLQNGGCHPVEGCYEEGKKFKGADFPYLAANVTSEKTGKPILKPYTVWKKNGVKVGFIGVTLEGTPNIVTANGVKGLKFHDEIETVNKYAKELDRQGVKSIVALIHEGGAPASSSYNYDCDSPGAGDGISGPITDIAKGISPKVDALVTGHTHQAYVCTIPDPAGNPRLVTSASSFGKLYTDTTLTYDRRTNDIVRTAVKGSGKKGSKHHTPAPANPVSANHIVDRDQAPANDMTALIARWNTLAAPIANRPQGYISADINGRGSTDPEKPLGNLIADAQLEGLAPADKGGAVVAFMNPGGIRADLVYKASGSEGDGVVTYGESFTVQPFTNMMNVLDLTGAQLVSALQQQVSGANEASPKILQVSKGLTYTLDMTKSGADRVVADTILLNGEAIDPAKTYRVAMNEFLAGGGDGFAALGEGTNKLVGASDLDLFNEYLAAHSTAAAPLAPPATDRITVVQ</sequence>
<gene>
    <name evidence="6" type="ORF">OG398_17330</name>
</gene>
<dbReference type="InterPro" id="IPR029052">
    <property type="entry name" value="Metallo-depent_PP-like"/>
</dbReference>
<feature type="domain" description="Calcineurin-like phosphoesterase" evidence="4">
    <location>
        <begin position="62"/>
        <end position="318"/>
    </location>
</feature>
<proteinExistence type="inferred from homology"/>
<reference evidence="6" key="1">
    <citation type="submission" date="2022-10" db="EMBL/GenBank/DDBJ databases">
        <title>The complete genomes of actinobacterial strains from the NBC collection.</title>
        <authorList>
            <person name="Joergensen T.S."/>
            <person name="Alvarez Arevalo M."/>
            <person name="Sterndorff E.B."/>
            <person name="Faurdal D."/>
            <person name="Vuksanovic O."/>
            <person name="Mourched A.-S."/>
            <person name="Charusanti P."/>
            <person name="Shaw S."/>
            <person name="Blin K."/>
            <person name="Weber T."/>
        </authorList>
    </citation>
    <scope>NUCLEOTIDE SEQUENCE</scope>
    <source>
        <strain evidence="6">NBC_00008</strain>
    </source>
</reference>
<comment type="similarity">
    <text evidence="2">Belongs to the 5'-nucleotidase family.</text>
</comment>
<dbReference type="PRINTS" id="PR01607">
    <property type="entry name" value="APYRASEFAMLY"/>
</dbReference>
<dbReference type="InterPro" id="IPR004843">
    <property type="entry name" value="Calcineurin-like_PHP"/>
</dbReference>
<organism evidence="6">
    <name type="scientific">Streptomyces sp. NBC_00008</name>
    <dbReference type="NCBI Taxonomy" id="2903610"/>
    <lineage>
        <taxon>Bacteria</taxon>
        <taxon>Bacillati</taxon>
        <taxon>Actinomycetota</taxon>
        <taxon>Actinomycetes</taxon>
        <taxon>Kitasatosporales</taxon>
        <taxon>Streptomycetaceae</taxon>
        <taxon>Streptomyces</taxon>
    </lineage>
</organism>
<dbReference type="Gene3D" id="3.90.780.10">
    <property type="entry name" value="5'-Nucleotidase, C-terminal domain"/>
    <property type="match status" value="1"/>
</dbReference>
<feature type="compositionally biased region" description="Basic residues" evidence="3">
    <location>
        <begin position="366"/>
        <end position="375"/>
    </location>
</feature>
<evidence type="ECO:0000256" key="1">
    <source>
        <dbReference type="ARBA" id="ARBA00022729"/>
    </source>
</evidence>
<feature type="domain" description="5'-Nucleotidase C-terminal" evidence="5">
    <location>
        <begin position="425"/>
        <end position="584"/>
    </location>
</feature>
<accession>A0AAU2VRS5</accession>
<keyword evidence="2" id="KW-0378">Hydrolase</keyword>